<sequence length="129" mass="14008">MSPIGLIYNASPSKSIRYLKQGTAGDLRRDRGGLFGSGFSFISEIADEGDLHCSLTWDLSQAPEDLRVIWTYSEGPSTTEKPGDGSILRDFVYMVGSVLSNPSQQIPGSKPFGHDAVVPHDERYAAAED</sequence>
<feature type="region of interest" description="Disordered" evidence="1">
    <location>
        <begin position="104"/>
        <end position="129"/>
    </location>
</feature>
<feature type="compositionally biased region" description="Basic and acidic residues" evidence="1">
    <location>
        <begin position="117"/>
        <end position="129"/>
    </location>
</feature>
<evidence type="ECO:0000313" key="3">
    <source>
        <dbReference type="Proteomes" id="UP000887226"/>
    </source>
</evidence>
<accession>A0A9P8CHB9</accession>
<keyword evidence="3" id="KW-1185">Reference proteome</keyword>
<evidence type="ECO:0000313" key="2">
    <source>
        <dbReference type="EMBL" id="KAG9247139.1"/>
    </source>
</evidence>
<name>A0A9P8CHB9_9HELO</name>
<dbReference type="EMBL" id="MU253781">
    <property type="protein sequence ID" value="KAG9247139.1"/>
    <property type="molecule type" value="Genomic_DNA"/>
</dbReference>
<organism evidence="2 3">
    <name type="scientific">Calycina marina</name>
    <dbReference type="NCBI Taxonomy" id="1763456"/>
    <lineage>
        <taxon>Eukaryota</taxon>
        <taxon>Fungi</taxon>
        <taxon>Dikarya</taxon>
        <taxon>Ascomycota</taxon>
        <taxon>Pezizomycotina</taxon>
        <taxon>Leotiomycetes</taxon>
        <taxon>Helotiales</taxon>
        <taxon>Pezizellaceae</taxon>
        <taxon>Calycina</taxon>
    </lineage>
</organism>
<protein>
    <submittedName>
        <fullName evidence="2">Uncharacterized protein</fullName>
    </submittedName>
</protein>
<dbReference type="OrthoDB" id="3512661at2759"/>
<evidence type="ECO:0000256" key="1">
    <source>
        <dbReference type="SAM" id="MobiDB-lite"/>
    </source>
</evidence>
<reference evidence="2" key="1">
    <citation type="journal article" date="2021" name="IMA Fungus">
        <title>Genomic characterization of three marine fungi, including Emericellopsis atlantica sp. nov. with signatures of a generalist lifestyle and marine biomass degradation.</title>
        <authorList>
            <person name="Hagestad O.C."/>
            <person name="Hou L."/>
            <person name="Andersen J.H."/>
            <person name="Hansen E.H."/>
            <person name="Altermark B."/>
            <person name="Li C."/>
            <person name="Kuhnert E."/>
            <person name="Cox R.J."/>
            <person name="Crous P.W."/>
            <person name="Spatafora J.W."/>
            <person name="Lail K."/>
            <person name="Amirebrahimi M."/>
            <person name="Lipzen A."/>
            <person name="Pangilinan J."/>
            <person name="Andreopoulos W."/>
            <person name="Hayes R.D."/>
            <person name="Ng V."/>
            <person name="Grigoriev I.V."/>
            <person name="Jackson S.A."/>
            <person name="Sutton T.D.S."/>
            <person name="Dobson A.D.W."/>
            <person name="Rama T."/>
        </authorList>
    </citation>
    <scope>NUCLEOTIDE SEQUENCE</scope>
    <source>
        <strain evidence="2">TRa3180A</strain>
    </source>
</reference>
<gene>
    <name evidence="2" type="ORF">BJ878DRAFT_539598</name>
</gene>
<comment type="caution">
    <text evidence="2">The sequence shown here is derived from an EMBL/GenBank/DDBJ whole genome shotgun (WGS) entry which is preliminary data.</text>
</comment>
<dbReference type="AlphaFoldDB" id="A0A9P8CHB9"/>
<proteinExistence type="predicted"/>
<dbReference type="Proteomes" id="UP000887226">
    <property type="component" value="Unassembled WGS sequence"/>
</dbReference>